<keyword evidence="4" id="KW-1185">Reference proteome</keyword>
<proteinExistence type="predicted"/>
<dbReference type="EMBL" id="GL876969">
    <property type="protein sequence ID" value="KLU86250.1"/>
    <property type="molecule type" value="Genomic_DNA"/>
</dbReference>
<reference evidence="3" key="4">
    <citation type="journal article" date="2015" name="G3 (Bethesda)">
        <title>Genome sequences of three phytopathogenic species of the Magnaporthaceae family of fungi.</title>
        <authorList>
            <person name="Okagaki L.H."/>
            <person name="Nunes C.C."/>
            <person name="Sailsbery J."/>
            <person name="Clay B."/>
            <person name="Brown D."/>
            <person name="John T."/>
            <person name="Oh Y."/>
            <person name="Young N."/>
            <person name="Fitzgerald M."/>
            <person name="Haas B.J."/>
            <person name="Zeng Q."/>
            <person name="Young S."/>
            <person name="Adiconis X."/>
            <person name="Fan L."/>
            <person name="Levin J.Z."/>
            <person name="Mitchell T.K."/>
            <person name="Okubara P.A."/>
            <person name="Farman M.L."/>
            <person name="Kohn L.M."/>
            <person name="Birren B."/>
            <person name="Ma L.-J."/>
            <person name="Dean R.A."/>
        </authorList>
    </citation>
    <scope>NUCLEOTIDE SEQUENCE</scope>
    <source>
        <strain evidence="3">ATCC 64411 / 73-15</strain>
    </source>
</reference>
<feature type="compositionally biased region" description="Polar residues" evidence="1">
    <location>
        <begin position="1"/>
        <end position="10"/>
    </location>
</feature>
<feature type="compositionally biased region" description="Polar residues" evidence="1">
    <location>
        <begin position="65"/>
        <end position="76"/>
    </location>
</feature>
<name>A0A0C4DYY1_MAGP6</name>
<evidence type="ECO:0000313" key="3">
    <source>
        <dbReference type="EnsemblFungi" id="MAPG_05266T0"/>
    </source>
</evidence>
<reference evidence="2" key="3">
    <citation type="submission" date="2011-03" db="EMBL/GenBank/DDBJ databases">
        <title>Annotation of Magnaporthe poae ATCC 64411.</title>
        <authorList>
            <person name="Ma L.-J."/>
            <person name="Dead R."/>
            <person name="Young S.K."/>
            <person name="Zeng Q."/>
            <person name="Gargeya S."/>
            <person name="Fitzgerald M."/>
            <person name="Haas B."/>
            <person name="Abouelleil A."/>
            <person name="Alvarado L."/>
            <person name="Arachchi H.M."/>
            <person name="Berlin A."/>
            <person name="Brown A."/>
            <person name="Chapman S.B."/>
            <person name="Chen Z."/>
            <person name="Dunbar C."/>
            <person name="Freedman E."/>
            <person name="Gearin G."/>
            <person name="Gellesch M."/>
            <person name="Goldberg J."/>
            <person name="Griggs A."/>
            <person name="Gujja S."/>
            <person name="Heiman D."/>
            <person name="Howarth C."/>
            <person name="Larson L."/>
            <person name="Lui A."/>
            <person name="MacDonald P.J.P."/>
            <person name="Mehta T."/>
            <person name="Montmayeur A."/>
            <person name="Murphy C."/>
            <person name="Neiman D."/>
            <person name="Pearson M."/>
            <person name="Priest M."/>
            <person name="Roberts A."/>
            <person name="Saif S."/>
            <person name="Shea T."/>
            <person name="Shenoy N."/>
            <person name="Sisk P."/>
            <person name="Stolte C."/>
            <person name="Sykes S."/>
            <person name="Yandava C."/>
            <person name="Wortman J."/>
            <person name="Nusbaum C."/>
            <person name="Birren B."/>
        </authorList>
    </citation>
    <scope>NUCLEOTIDE SEQUENCE</scope>
    <source>
        <strain evidence="2">ATCC 64411</strain>
    </source>
</reference>
<dbReference type="EMBL" id="ADBL01001245">
    <property type="status" value="NOT_ANNOTATED_CDS"/>
    <property type="molecule type" value="Genomic_DNA"/>
</dbReference>
<dbReference type="AlphaFoldDB" id="A0A0C4DYY1"/>
<feature type="region of interest" description="Disordered" evidence="1">
    <location>
        <begin position="1"/>
        <end position="22"/>
    </location>
</feature>
<protein>
    <submittedName>
        <fullName evidence="2 3">Uncharacterized protein</fullName>
    </submittedName>
</protein>
<dbReference type="VEuPathDB" id="FungiDB:MAPG_05266"/>
<gene>
    <name evidence="2" type="ORF">MAPG_05266</name>
</gene>
<sequence>MSRLHATSTALGKERRCSVDDDGDCLNTVAAARKIKKPRKTGCRSVPEESPDRPHHHCRGPGKLSQPQQQRQPSCTRSKRRCPPPPEFETLSWGIKHGVVVNLGRMCACACIRGSEQTVLDCFSVALLPKRDE</sequence>
<dbReference type="EnsemblFungi" id="MAPG_05266T0">
    <property type="protein sequence ID" value="MAPG_05266T0"/>
    <property type="gene ID" value="MAPG_05266"/>
</dbReference>
<evidence type="ECO:0000313" key="2">
    <source>
        <dbReference type="EMBL" id="KLU86250.1"/>
    </source>
</evidence>
<reference evidence="4" key="2">
    <citation type="submission" date="2010-05" db="EMBL/GenBank/DDBJ databases">
        <title>The genome sequence of Magnaporthe poae strain ATCC 64411.</title>
        <authorList>
            <person name="Ma L.-J."/>
            <person name="Dead R."/>
            <person name="Young S."/>
            <person name="Zeng Q."/>
            <person name="Koehrsen M."/>
            <person name="Alvarado L."/>
            <person name="Berlin A."/>
            <person name="Chapman S.B."/>
            <person name="Chen Z."/>
            <person name="Freedman E."/>
            <person name="Gellesch M."/>
            <person name="Goldberg J."/>
            <person name="Griggs A."/>
            <person name="Gujja S."/>
            <person name="Heilman E.R."/>
            <person name="Heiman D."/>
            <person name="Hepburn T."/>
            <person name="Howarth C."/>
            <person name="Jen D."/>
            <person name="Larson L."/>
            <person name="Mehta T."/>
            <person name="Neiman D."/>
            <person name="Pearson M."/>
            <person name="Roberts A."/>
            <person name="Saif S."/>
            <person name="Shea T."/>
            <person name="Shenoy N."/>
            <person name="Sisk P."/>
            <person name="Stolte C."/>
            <person name="Sykes S."/>
            <person name="Walk T."/>
            <person name="White J."/>
            <person name="Yandava C."/>
            <person name="Haas B."/>
            <person name="Nusbaum C."/>
            <person name="Birren B."/>
        </authorList>
    </citation>
    <scope>NUCLEOTIDE SEQUENCE [LARGE SCALE GENOMIC DNA]</scope>
    <source>
        <strain evidence="4">ATCC 64411 / 73-15</strain>
    </source>
</reference>
<evidence type="ECO:0000313" key="4">
    <source>
        <dbReference type="Proteomes" id="UP000011715"/>
    </source>
</evidence>
<dbReference type="Proteomes" id="UP000011715">
    <property type="component" value="Unassembled WGS sequence"/>
</dbReference>
<feature type="region of interest" description="Disordered" evidence="1">
    <location>
        <begin position="37"/>
        <end position="87"/>
    </location>
</feature>
<reference evidence="2" key="1">
    <citation type="submission" date="2010-05" db="EMBL/GenBank/DDBJ databases">
        <title>The Genome Sequence of Magnaporthe poae strain ATCC 64411.</title>
        <authorList>
            <consortium name="The Broad Institute Genome Sequencing Platform"/>
            <consortium name="Broad Institute Genome Sequencing Center for Infectious Disease"/>
            <person name="Ma L.-J."/>
            <person name="Dead R."/>
            <person name="Young S."/>
            <person name="Zeng Q."/>
            <person name="Koehrsen M."/>
            <person name="Alvarado L."/>
            <person name="Berlin A."/>
            <person name="Chapman S.B."/>
            <person name="Chen Z."/>
            <person name="Freedman E."/>
            <person name="Gellesch M."/>
            <person name="Goldberg J."/>
            <person name="Griggs A."/>
            <person name="Gujja S."/>
            <person name="Heilman E.R."/>
            <person name="Heiman D."/>
            <person name="Hepburn T."/>
            <person name="Howarth C."/>
            <person name="Jen D."/>
            <person name="Larson L."/>
            <person name="Mehta T."/>
            <person name="Neiman D."/>
            <person name="Pearson M."/>
            <person name="Roberts A."/>
            <person name="Saif S."/>
            <person name="Shea T."/>
            <person name="Shenoy N."/>
            <person name="Sisk P."/>
            <person name="Stolte C."/>
            <person name="Sykes S."/>
            <person name="Walk T."/>
            <person name="White J."/>
            <person name="Yandava C."/>
            <person name="Haas B."/>
            <person name="Nusbaum C."/>
            <person name="Birren B."/>
        </authorList>
    </citation>
    <scope>NUCLEOTIDE SEQUENCE</scope>
    <source>
        <strain evidence="2">ATCC 64411</strain>
    </source>
</reference>
<accession>A0A0C4DYY1</accession>
<reference evidence="3" key="5">
    <citation type="submission" date="2015-06" db="UniProtKB">
        <authorList>
            <consortium name="EnsemblFungi"/>
        </authorList>
    </citation>
    <scope>IDENTIFICATION</scope>
    <source>
        <strain evidence="3">ATCC 64411</strain>
    </source>
</reference>
<evidence type="ECO:0000256" key="1">
    <source>
        <dbReference type="SAM" id="MobiDB-lite"/>
    </source>
</evidence>
<organism evidence="3 4">
    <name type="scientific">Magnaporthiopsis poae (strain ATCC 64411 / 73-15)</name>
    <name type="common">Kentucky bluegrass fungus</name>
    <name type="synonym">Magnaporthe poae</name>
    <dbReference type="NCBI Taxonomy" id="644358"/>
    <lineage>
        <taxon>Eukaryota</taxon>
        <taxon>Fungi</taxon>
        <taxon>Dikarya</taxon>
        <taxon>Ascomycota</taxon>
        <taxon>Pezizomycotina</taxon>
        <taxon>Sordariomycetes</taxon>
        <taxon>Sordariomycetidae</taxon>
        <taxon>Magnaporthales</taxon>
        <taxon>Magnaporthaceae</taxon>
        <taxon>Magnaporthiopsis</taxon>
    </lineage>
</organism>